<dbReference type="PANTHER" id="PTHR45614">
    <property type="entry name" value="MYB PROTEIN-RELATED"/>
    <property type="match status" value="1"/>
</dbReference>
<dbReference type="GO" id="GO:0000981">
    <property type="term" value="F:DNA-binding transcription factor activity, RNA polymerase II-specific"/>
    <property type="evidence" value="ECO:0007669"/>
    <property type="project" value="TreeGrafter"/>
</dbReference>
<dbReference type="Gene3D" id="1.10.10.60">
    <property type="entry name" value="Homeodomain-like"/>
    <property type="match status" value="1"/>
</dbReference>
<evidence type="ECO:0000313" key="6">
    <source>
        <dbReference type="Proteomes" id="UP001443914"/>
    </source>
</evidence>
<dbReference type="EMBL" id="JBDFQZ010000005">
    <property type="protein sequence ID" value="KAK9723736.1"/>
    <property type="molecule type" value="Genomic_DNA"/>
</dbReference>
<accession>A0AAW1KQA7</accession>
<evidence type="ECO:0000259" key="3">
    <source>
        <dbReference type="PROSITE" id="PS50090"/>
    </source>
</evidence>
<feature type="domain" description="HTH myb-type" evidence="4">
    <location>
        <begin position="1"/>
        <end position="47"/>
    </location>
</feature>
<evidence type="ECO:0000256" key="1">
    <source>
        <dbReference type="ARBA" id="ARBA00004123"/>
    </source>
</evidence>
<dbReference type="PROSITE" id="PS50090">
    <property type="entry name" value="MYB_LIKE"/>
    <property type="match status" value="1"/>
</dbReference>
<evidence type="ECO:0000259" key="4">
    <source>
        <dbReference type="PROSITE" id="PS51294"/>
    </source>
</evidence>
<feature type="domain" description="Myb-like" evidence="3">
    <location>
        <begin position="1"/>
        <end position="43"/>
    </location>
</feature>
<gene>
    <name evidence="5" type="ORF">RND81_05G021900</name>
</gene>
<comment type="caution">
    <text evidence="5">The sequence shown here is derived from an EMBL/GenBank/DDBJ whole genome shotgun (WGS) entry which is preliminary data.</text>
</comment>
<protein>
    <submittedName>
        <fullName evidence="5">Uncharacterized protein</fullName>
    </submittedName>
</protein>
<dbReference type="Proteomes" id="UP001443914">
    <property type="component" value="Unassembled WGS sequence"/>
</dbReference>
<dbReference type="Pfam" id="PF13921">
    <property type="entry name" value="Myb_DNA-bind_6"/>
    <property type="match status" value="1"/>
</dbReference>
<keyword evidence="6" id="KW-1185">Reference proteome</keyword>
<dbReference type="CDD" id="cd00167">
    <property type="entry name" value="SANT"/>
    <property type="match status" value="1"/>
</dbReference>
<sequence length="72" mass="8374">MWSPEKDVILSELVAKFSARNWGNRGIPGRSGKSCRLRWCSQLDPSLKRKPFSSNFYYFVCIPLFDCLDLEI</sequence>
<proteinExistence type="predicted"/>
<keyword evidence="2" id="KW-0539">Nucleus</keyword>
<dbReference type="SUPFAM" id="SSF46689">
    <property type="entry name" value="Homeodomain-like"/>
    <property type="match status" value="1"/>
</dbReference>
<evidence type="ECO:0000313" key="5">
    <source>
        <dbReference type="EMBL" id="KAK9723736.1"/>
    </source>
</evidence>
<dbReference type="InterPro" id="IPR009057">
    <property type="entry name" value="Homeodomain-like_sf"/>
</dbReference>
<evidence type="ECO:0000256" key="2">
    <source>
        <dbReference type="ARBA" id="ARBA00023242"/>
    </source>
</evidence>
<comment type="subcellular location">
    <subcellularLocation>
        <location evidence="1">Nucleus</location>
    </subcellularLocation>
</comment>
<dbReference type="GO" id="GO:0005634">
    <property type="term" value="C:nucleus"/>
    <property type="evidence" value="ECO:0007669"/>
    <property type="project" value="UniProtKB-SubCell"/>
</dbReference>
<dbReference type="GO" id="GO:0000978">
    <property type="term" value="F:RNA polymerase II cis-regulatory region sequence-specific DNA binding"/>
    <property type="evidence" value="ECO:0007669"/>
    <property type="project" value="TreeGrafter"/>
</dbReference>
<dbReference type="PROSITE" id="PS51294">
    <property type="entry name" value="HTH_MYB"/>
    <property type="match status" value="1"/>
</dbReference>
<organism evidence="5 6">
    <name type="scientific">Saponaria officinalis</name>
    <name type="common">Common soapwort</name>
    <name type="synonym">Lychnis saponaria</name>
    <dbReference type="NCBI Taxonomy" id="3572"/>
    <lineage>
        <taxon>Eukaryota</taxon>
        <taxon>Viridiplantae</taxon>
        <taxon>Streptophyta</taxon>
        <taxon>Embryophyta</taxon>
        <taxon>Tracheophyta</taxon>
        <taxon>Spermatophyta</taxon>
        <taxon>Magnoliopsida</taxon>
        <taxon>eudicotyledons</taxon>
        <taxon>Gunneridae</taxon>
        <taxon>Pentapetalae</taxon>
        <taxon>Caryophyllales</taxon>
        <taxon>Caryophyllaceae</taxon>
        <taxon>Caryophylleae</taxon>
        <taxon>Saponaria</taxon>
    </lineage>
</organism>
<dbReference type="InterPro" id="IPR017930">
    <property type="entry name" value="Myb_dom"/>
</dbReference>
<reference evidence="5" key="1">
    <citation type="submission" date="2024-03" db="EMBL/GenBank/DDBJ databases">
        <title>WGS assembly of Saponaria officinalis var. Norfolk2.</title>
        <authorList>
            <person name="Jenkins J."/>
            <person name="Shu S."/>
            <person name="Grimwood J."/>
            <person name="Barry K."/>
            <person name="Goodstein D."/>
            <person name="Schmutz J."/>
            <person name="Leebens-Mack J."/>
            <person name="Osbourn A."/>
        </authorList>
    </citation>
    <scope>NUCLEOTIDE SEQUENCE [LARGE SCALE GENOMIC DNA]</scope>
    <source>
        <strain evidence="5">JIC</strain>
    </source>
</reference>
<dbReference type="AlphaFoldDB" id="A0AAW1KQA7"/>
<dbReference type="PANTHER" id="PTHR45614:SF25">
    <property type="entry name" value="MYB PROTEIN"/>
    <property type="match status" value="1"/>
</dbReference>
<name>A0AAW1KQA7_SAPOF</name>
<dbReference type="InterPro" id="IPR001005">
    <property type="entry name" value="SANT/Myb"/>
</dbReference>
<dbReference type="InterPro" id="IPR050560">
    <property type="entry name" value="MYB_TF"/>
</dbReference>